<dbReference type="PANTHER" id="PTHR46116:SF15">
    <property type="entry name" value="(E3-INDEPENDENT) E2 UBIQUITIN-CONJUGATING ENZYME"/>
    <property type="match status" value="1"/>
</dbReference>
<evidence type="ECO:0000313" key="5">
    <source>
        <dbReference type="EMBL" id="TPX69722.1"/>
    </source>
</evidence>
<dbReference type="CDD" id="cd23837">
    <property type="entry name" value="UBCc_UBE2O"/>
    <property type="match status" value="1"/>
</dbReference>
<evidence type="ECO:0000256" key="2">
    <source>
        <dbReference type="ARBA" id="ARBA00022786"/>
    </source>
</evidence>
<dbReference type="InterPro" id="IPR016135">
    <property type="entry name" value="UBQ-conjugating_enzyme/RWD"/>
</dbReference>
<organism evidence="5 6">
    <name type="scientific">Chytriomyces confervae</name>
    <dbReference type="NCBI Taxonomy" id="246404"/>
    <lineage>
        <taxon>Eukaryota</taxon>
        <taxon>Fungi</taxon>
        <taxon>Fungi incertae sedis</taxon>
        <taxon>Chytridiomycota</taxon>
        <taxon>Chytridiomycota incertae sedis</taxon>
        <taxon>Chytridiomycetes</taxon>
        <taxon>Chytridiales</taxon>
        <taxon>Chytriomycetaceae</taxon>
        <taxon>Chytriomyces</taxon>
    </lineage>
</organism>
<gene>
    <name evidence="5" type="ORF">CcCBS67573_g06762</name>
</gene>
<feature type="compositionally biased region" description="Low complexity" evidence="3">
    <location>
        <begin position="503"/>
        <end position="516"/>
    </location>
</feature>
<dbReference type="InterPro" id="IPR000608">
    <property type="entry name" value="UBC"/>
</dbReference>
<evidence type="ECO:0000256" key="1">
    <source>
        <dbReference type="ARBA" id="ARBA00022679"/>
    </source>
</evidence>
<dbReference type="Gene3D" id="3.10.110.10">
    <property type="entry name" value="Ubiquitin Conjugating Enzyme"/>
    <property type="match status" value="1"/>
</dbReference>
<dbReference type="Pfam" id="PF00179">
    <property type="entry name" value="UQ_con"/>
    <property type="match status" value="1"/>
</dbReference>
<protein>
    <recommendedName>
        <fullName evidence="4">UBC core domain-containing protein</fullName>
    </recommendedName>
</protein>
<dbReference type="AlphaFoldDB" id="A0A507F0V5"/>
<dbReference type="SMART" id="SM00212">
    <property type="entry name" value="UBCc"/>
    <property type="match status" value="1"/>
</dbReference>
<keyword evidence="6" id="KW-1185">Reference proteome</keyword>
<evidence type="ECO:0000256" key="3">
    <source>
        <dbReference type="SAM" id="MobiDB-lite"/>
    </source>
</evidence>
<dbReference type="PROSITE" id="PS50127">
    <property type="entry name" value="UBC_2"/>
    <property type="match status" value="1"/>
</dbReference>
<feature type="domain" description="UBC core" evidence="4">
    <location>
        <begin position="591"/>
        <end position="755"/>
    </location>
</feature>
<keyword evidence="1" id="KW-0808">Transferase</keyword>
<dbReference type="SUPFAM" id="SSF54495">
    <property type="entry name" value="UBC-like"/>
    <property type="match status" value="1"/>
</dbReference>
<dbReference type="Pfam" id="PF23043">
    <property type="entry name" value="SH3-B_UBE2O"/>
    <property type="match status" value="1"/>
</dbReference>
<name>A0A507F0V5_9FUNG</name>
<evidence type="ECO:0000313" key="6">
    <source>
        <dbReference type="Proteomes" id="UP000320333"/>
    </source>
</evidence>
<reference evidence="5 6" key="1">
    <citation type="journal article" date="2019" name="Sci. Rep.">
        <title>Comparative genomics of chytrid fungi reveal insights into the obligate biotrophic and pathogenic lifestyle of Synchytrium endobioticum.</title>
        <authorList>
            <person name="van de Vossenberg B.T.L.H."/>
            <person name="Warris S."/>
            <person name="Nguyen H.D.T."/>
            <person name="van Gent-Pelzer M.P.E."/>
            <person name="Joly D.L."/>
            <person name="van de Geest H.C."/>
            <person name="Bonants P.J.M."/>
            <person name="Smith D.S."/>
            <person name="Levesque C.A."/>
            <person name="van der Lee T.A.J."/>
        </authorList>
    </citation>
    <scope>NUCLEOTIDE SEQUENCE [LARGE SCALE GENOMIC DNA]</scope>
    <source>
        <strain evidence="5 6">CBS 675.73</strain>
    </source>
</reference>
<comment type="caution">
    <text evidence="5">The sequence shown here is derived from an EMBL/GenBank/DDBJ whole genome shotgun (WGS) entry which is preliminary data.</text>
</comment>
<proteinExistence type="predicted"/>
<sequence>MFKEDSVIVSSRHPTRRGLVIETSENDANNSDTADGGGPVPTGFVKVSVLDRTAPFLARETDCTLVDRAMALGDIVRTRSEFAQSGFVVSVSIQASLEHCISSRVISGVDTARICYAHALEKGMLVTCDNWIGEITELSDAIAIWIPSSDSIVAPANADLIIPDDGFHEESHFALARYAPGQSVTSVSRIRGTPVAFVLAASAENFTNGTWLRGGYTRGCQSENGLKIAGVKPLRAQVLWTVYNSLMNTENFQVAPPPENVDVSRLTVLSSCFEPSSFQLGDIVALKDEAAARQVLALDGHITAETSPYLFTWRIIETKTVVSVQWQDASVSQNIAAVELIPCLHPDELEFWPSDYVKLVRSEETSRPAAFDRIGMVISMNFSERTAKVRWFDVEINELQGPEIEYSVYELEMHPDMQFRIADRVILTQPLHPTSSDWIGEVLGIQSTDGRVRVRFFGSGEIQAVPPKLLLSYQDEDDGDEDLSEYSDDLDDEMAMRDEAQVDSNSDSDSDMNSSSQASWETDDEFADEMVGTEDMPGMAESIDALKETHIASTAHDIESTTAAWQLFKSCDTAPLNHHFYGDGEIEFSRAFHQRIRKEYCVLSSSLPQGILVRVYEDRMDLLRVLVVGPAGTPYEGALFLFDVGLPGEYPQTPPTVHFHSWVPSSGRINPNLYEDGKVCLSLLGTWDAGERSESWVPAKSSLLQVFVSIQSLVLTREPYFNEPGYEKQIGTSEGMLNSRLYNERLYLLVLKNVEYVVRHPPLGFEREVRYHFYALGWLRKIVEIANTIIAKSTLGDMENHGGAGSQDSSTFPIVTASAGCVKLIKARVACLSSLL</sequence>
<dbReference type="PANTHER" id="PTHR46116">
    <property type="entry name" value="(E3-INDEPENDENT) E2 UBIQUITIN-CONJUGATING ENZYME"/>
    <property type="match status" value="1"/>
</dbReference>
<accession>A0A507F0V5</accession>
<dbReference type="STRING" id="246404.A0A507F0V5"/>
<keyword evidence="2" id="KW-0833">Ubl conjugation pathway</keyword>
<evidence type="ECO:0000259" key="4">
    <source>
        <dbReference type="PROSITE" id="PS50127"/>
    </source>
</evidence>
<dbReference type="InterPro" id="IPR057733">
    <property type="entry name" value="UBE2O-like_SH3-B"/>
</dbReference>
<dbReference type="OrthoDB" id="47801at2759"/>
<dbReference type="EMBL" id="QEAP01000306">
    <property type="protein sequence ID" value="TPX69722.1"/>
    <property type="molecule type" value="Genomic_DNA"/>
</dbReference>
<dbReference type="Proteomes" id="UP000320333">
    <property type="component" value="Unassembled WGS sequence"/>
</dbReference>
<dbReference type="GO" id="GO:0061631">
    <property type="term" value="F:ubiquitin conjugating enzyme activity"/>
    <property type="evidence" value="ECO:0007669"/>
    <property type="project" value="TreeGrafter"/>
</dbReference>
<feature type="region of interest" description="Disordered" evidence="3">
    <location>
        <begin position="500"/>
        <end position="524"/>
    </location>
</feature>
<feature type="region of interest" description="Disordered" evidence="3">
    <location>
        <begin position="18"/>
        <end position="39"/>
    </location>
</feature>